<protein>
    <recommendedName>
        <fullName evidence="4">Ribosomal protein L34</fullName>
    </recommendedName>
</protein>
<evidence type="ECO:0008006" key="4">
    <source>
        <dbReference type="Google" id="ProtNLM"/>
    </source>
</evidence>
<proteinExistence type="predicted"/>
<accession>A0ABR2NSQ2</accession>
<feature type="region of interest" description="Disordered" evidence="1">
    <location>
        <begin position="1"/>
        <end position="23"/>
    </location>
</feature>
<reference evidence="2 3" key="1">
    <citation type="journal article" date="2024" name="G3 (Bethesda)">
        <title>Genome assembly of Hibiscus sabdariffa L. provides insights into metabolisms of medicinal natural products.</title>
        <authorList>
            <person name="Kim T."/>
        </authorList>
    </citation>
    <scope>NUCLEOTIDE SEQUENCE [LARGE SCALE GENOMIC DNA]</scope>
    <source>
        <strain evidence="2">TK-2024</strain>
        <tissue evidence="2">Old leaves</tissue>
    </source>
</reference>
<organism evidence="2 3">
    <name type="scientific">Hibiscus sabdariffa</name>
    <name type="common">roselle</name>
    <dbReference type="NCBI Taxonomy" id="183260"/>
    <lineage>
        <taxon>Eukaryota</taxon>
        <taxon>Viridiplantae</taxon>
        <taxon>Streptophyta</taxon>
        <taxon>Embryophyta</taxon>
        <taxon>Tracheophyta</taxon>
        <taxon>Spermatophyta</taxon>
        <taxon>Magnoliopsida</taxon>
        <taxon>eudicotyledons</taxon>
        <taxon>Gunneridae</taxon>
        <taxon>Pentapetalae</taxon>
        <taxon>rosids</taxon>
        <taxon>malvids</taxon>
        <taxon>Malvales</taxon>
        <taxon>Malvaceae</taxon>
        <taxon>Malvoideae</taxon>
        <taxon>Hibiscus</taxon>
    </lineage>
</organism>
<evidence type="ECO:0000313" key="3">
    <source>
        <dbReference type="Proteomes" id="UP001396334"/>
    </source>
</evidence>
<dbReference type="Proteomes" id="UP001396334">
    <property type="component" value="Unassembled WGS sequence"/>
</dbReference>
<evidence type="ECO:0000256" key="1">
    <source>
        <dbReference type="SAM" id="MobiDB-lite"/>
    </source>
</evidence>
<dbReference type="EMBL" id="JBBPBN010000103">
    <property type="protein sequence ID" value="KAK8979175.1"/>
    <property type="molecule type" value="Genomic_DNA"/>
</dbReference>
<sequence length="90" mass="10024">MVGPTRFSRFTSQAGSEKGSRLTGPLLAWEATTMAVEIQPQETMATGLIINLPRHQRRSKRSGGRVTIVRRNGREVHGGISSKRRPIIER</sequence>
<evidence type="ECO:0000313" key="2">
    <source>
        <dbReference type="EMBL" id="KAK8979175.1"/>
    </source>
</evidence>
<comment type="caution">
    <text evidence="2">The sequence shown here is derived from an EMBL/GenBank/DDBJ whole genome shotgun (WGS) entry which is preliminary data.</text>
</comment>
<name>A0ABR2NSQ2_9ROSI</name>
<gene>
    <name evidence="2" type="ORF">V6N11_009385</name>
</gene>
<keyword evidence="3" id="KW-1185">Reference proteome</keyword>